<name>A0A9Q3B819_9BASI</name>
<organism evidence="1 2">
    <name type="scientific">Austropuccinia psidii MF-1</name>
    <dbReference type="NCBI Taxonomy" id="1389203"/>
    <lineage>
        <taxon>Eukaryota</taxon>
        <taxon>Fungi</taxon>
        <taxon>Dikarya</taxon>
        <taxon>Basidiomycota</taxon>
        <taxon>Pucciniomycotina</taxon>
        <taxon>Pucciniomycetes</taxon>
        <taxon>Pucciniales</taxon>
        <taxon>Sphaerophragmiaceae</taxon>
        <taxon>Austropuccinia</taxon>
    </lineage>
</organism>
<comment type="caution">
    <text evidence="1">The sequence shown here is derived from an EMBL/GenBank/DDBJ whole genome shotgun (WGS) entry which is preliminary data.</text>
</comment>
<sequence length="137" mass="15636">MIGKPRKYALGCMEYSFSYAKDIWDKSHVTPYFKMGDLVPVFTTTLNNIKGCKMLKESLLGNFVIKDFHGENSAELSAERRNKHPKLPVILRQPFTAGYSIKFPLRNTASKNIPPVEPSGTNKITEVVKEIEMRSRR</sequence>
<dbReference type="Proteomes" id="UP000765509">
    <property type="component" value="Unassembled WGS sequence"/>
</dbReference>
<keyword evidence="2" id="KW-1185">Reference proteome</keyword>
<accession>A0A9Q3B819</accession>
<proteinExistence type="predicted"/>
<dbReference type="AlphaFoldDB" id="A0A9Q3B819"/>
<dbReference type="OrthoDB" id="413122at2759"/>
<gene>
    <name evidence="1" type="ORF">O181_000158</name>
</gene>
<evidence type="ECO:0000313" key="1">
    <source>
        <dbReference type="EMBL" id="MBW0460443.1"/>
    </source>
</evidence>
<evidence type="ECO:0000313" key="2">
    <source>
        <dbReference type="Proteomes" id="UP000765509"/>
    </source>
</evidence>
<reference evidence="1" key="1">
    <citation type="submission" date="2021-03" db="EMBL/GenBank/DDBJ databases">
        <title>Draft genome sequence of rust myrtle Austropuccinia psidii MF-1, a brazilian biotype.</title>
        <authorList>
            <person name="Quecine M.C."/>
            <person name="Pachon D.M.R."/>
            <person name="Bonatelli M.L."/>
            <person name="Correr F.H."/>
            <person name="Franceschini L.M."/>
            <person name="Leite T.F."/>
            <person name="Margarido G.R.A."/>
            <person name="Almeida C.A."/>
            <person name="Ferrarezi J.A."/>
            <person name="Labate C.A."/>
        </authorList>
    </citation>
    <scope>NUCLEOTIDE SEQUENCE</scope>
    <source>
        <strain evidence="1">MF-1</strain>
    </source>
</reference>
<protein>
    <submittedName>
        <fullName evidence="1">Uncharacterized protein</fullName>
    </submittedName>
</protein>
<dbReference type="EMBL" id="AVOT02000016">
    <property type="protein sequence ID" value="MBW0460443.1"/>
    <property type="molecule type" value="Genomic_DNA"/>
</dbReference>